<sequence length="610" mass="68238">MAGHHREIGIADDLELVVDREFLLPKPLDRHIASVTIDTRDNYLNEGYTVELSASFGCESIKLVSDGFEVEVDLSIRKAEIDLQFRRTEYSRIVDEDGEQNSEWSLSETETFTNQKNHNYKIGAQLRGKLGSSDLTAEGSADAAFGYEGKKNQSKTHEASRSRKNWHFIGKHTIAVGVARQPLDGREVDALKGWKAIPSDVNSVSAIFAMLKVREKWIEFSNTKYTYYKNPIGKKIKHFAQLQSKKRKELFELLLKELAYRQLPKSEDKRDAVLAVDALIVKPGYEHAVGLDSEASSGEIHLPSEPIAEFLQSPSGTEIQTLLELGVSADAISSIADSEELSSLNMEFVPQSRPEVVFLAFKEIISDANMNKRISRSRLISKFGRNAIRDIYGLNILSENDRNAKNNDDGTKIEVDIFSSPEFIFKHLATSTSSLRIARRAIIQNQALSGKEIAEIVGEVLGKKWADSSKQRYGSELKRWAIWLEPHIVNPSKTASGYSLVAFAQGDKPVHGRRRSIVTPELIQKVLSMRRAGMSKNAISSQLKTTAYVIRKALEGVEDPYVSTTNNRRLSPEIISKIRALHEDGVTQKRISEIVGLSAPTVRKALRIES</sequence>
<dbReference type="AlphaFoldDB" id="A0A2S3V2U9"/>
<reference evidence="1 2" key="1">
    <citation type="submission" date="2018-01" db="EMBL/GenBank/DDBJ databases">
        <title>Genomic Encyclopedia of Archaeal and Bacterial Type Strains, Phase II (KMG-II): from individual species to whole genera.</title>
        <authorList>
            <person name="Goeker M."/>
        </authorList>
    </citation>
    <scope>NUCLEOTIDE SEQUENCE [LARGE SCALE GENOMIC DNA]</scope>
    <source>
        <strain evidence="1 2">DSM 17023</strain>
    </source>
</reference>
<name>A0A2S3V2U9_9HYPH</name>
<accession>A0A2S3V2U9</accession>
<dbReference type="Gene3D" id="1.10.10.60">
    <property type="entry name" value="Homeodomain-like"/>
    <property type="match status" value="1"/>
</dbReference>
<organism evidence="1 2">
    <name type="scientific">Roseibium marinum</name>
    <dbReference type="NCBI Taxonomy" id="281252"/>
    <lineage>
        <taxon>Bacteria</taxon>
        <taxon>Pseudomonadati</taxon>
        <taxon>Pseudomonadota</taxon>
        <taxon>Alphaproteobacteria</taxon>
        <taxon>Hyphomicrobiales</taxon>
        <taxon>Stappiaceae</taxon>
        <taxon>Roseibium</taxon>
    </lineage>
</organism>
<comment type="caution">
    <text evidence="1">The sequence shown here is derived from an EMBL/GenBank/DDBJ whole genome shotgun (WGS) entry which is preliminary data.</text>
</comment>
<keyword evidence="2" id="KW-1185">Reference proteome</keyword>
<proteinExistence type="predicted"/>
<protein>
    <submittedName>
        <fullName evidence="1">Uncharacterized protein</fullName>
    </submittedName>
</protein>
<dbReference type="EMBL" id="PPCN01000001">
    <property type="protein sequence ID" value="POF34210.1"/>
    <property type="molecule type" value="Genomic_DNA"/>
</dbReference>
<evidence type="ECO:0000313" key="2">
    <source>
        <dbReference type="Proteomes" id="UP000236959"/>
    </source>
</evidence>
<evidence type="ECO:0000313" key="1">
    <source>
        <dbReference type="EMBL" id="POF34210.1"/>
    </source>
</evidence>
<dbReference type="Proteomes" id="UP000236959">
    <property type="component" value="Unassembled WGS sequence"/>
</dbReference>
<gene>
    <name evidence="1" type="ORF">CLV41_101662</name>
</gene>